<dbReference type="EMBL" id="HBEY01000272">
    <property type="protein sequence ID" value="CAD8596807.1"/>
    <property type="molecule type" value="Transcribed_RNA"/>
</dbReference>
<dbReference type="InterPro" id="IPR030379">
    <property type="entry name" value="G_SEPTIN_dom"/>
</dbReference>
<evidence type="ECO:0000256" key="1">
    <source>
        <dbReference type="RuleBase" id="RU004560"/>
    </source>
</evidence>
<proteinExistence type="inferred from homology"/>
<evidence type="ECO:0000259" key="2">
    <source>
        <dbReference type="PROSITE" id="PS51719"/>
    </source>
</evidence>
<gene>
    <name evidence="3" type="ORF">CPEL01642_LOCUS136</name>
</gene>
<accession>A0A7S0KYJ2</accession>
<dbReference type="PANTHER" id="PTHR18884">
    <property type="entry name" value="SEPTIN"/>
    <property type="match status" value="1"/>
</dbReference>
<keyword evidence="1" id="KW-0342">GTP-binding</keyword>
<sequence>MTKHSMHVGMCEMSPAITPKKSMCLTAQLQSEWQRSGINFRVMLVGESGLGKTTFTRALFRPYVSEEQMAEGERLSRDPIRARTTKINEIVHDLENDGYPIEFTVVDCPGYGDSMDSTGWIESVIAYVTSRFEQHYNESASPPVSGVANGLQRDGLVHVCLYFIAAHRLKGIDIEFMRRLEKHVNLVPVIAKADTMTVAERDAFRRLILSELRSCGVRIFELEGGEARTPAQTPANANASQKMGTTAPPPFAVSAAENGDRVYPWGTCNVEDPTHSDLSVLRSMLFATSMLSAKRRTLHLYEEAYAADRRKREQALTHGESRAVRLERGLGRLALLSAVGGGVYALGSRLNPAGAQRAVDGAVRIGGFIVAQVPRWRAQLISALLAGLSRMQASQKS</sequence>
<dbReference type="PROSITE" id="PS51719">
    <property type="entry name" value="G_SEPTIN"/>
    <property type="match status" value="1"/>
</dbReference>
<name>A0A7S0KYJ2_9EUKA</name>
<evidence type="ECO:0000313" key="3">
    <source>
        <dbReference type="EMBL" id="CAD8596807.1"/>
    </source>
</evidence>
<dbReference type="SUPFAM" id="SSF52540">
    <property type="entry name" value="P-loop containing nucleoside triphosphate hydrolases"/>
    <property type="match status" value="1"/>
</dbReference>
<dbReference type="Gene3D" id="3.40.50.300">
    <property type="entry name" value="P-loop containing nucleotide triphosphate hydrolases"/>
    <property type="match status" value="1"/>
</dbReference>
<reference evidence="3" key="1">
    <citation type="submission" date="2021-01" db="EMBL/GenBank/DDBJ databases">
        <authorList>
            <person name="Corre E."/>
            <person name="Pelletier E."/>
            <person name="Niang G."/>
            <person name="Scheremetjew M."/>
            <person name="Finn R."/>
            <person name="Kale V."/>
            <person name="Holt S."/>
            <person name="Cochrane G."/>
            <person name="Meng A."/>
            <person name="Brown T."/>
            <person name="Cohen L."/>
        </authorList>
    </citation>
    <scope>NUCLEOTIDE SEQUENCE</scope>
    <source>
        <strain evidence="3">PLY182g</strain>
    </source>
</reference>
<keyword evidence="1" id="KW-0547">Nucleotide-binding</keyword>
<protein>
    <recommendedName>
        <fullName evidence="2">Septin-type G domain-containing protein</fullName>
    </recommendedName>
</protein>
<organism evidence="3">
    <name type="scientific">Coccolithus braarudii</name>
    <dbReference type="NCBI Taxonomy" id="221442"/>
    <lineage>
        <taxon>Eukaryota</taxon>
        <taxon>Haptista</taxon>
        <taxon>Haptophyta</taxon>
        <taxon>Prymnesiophyceae</taxon>
        <taxon>Coccolithales</taxon>
        <taxon>Coccolithaceae</taxon>
        <taxon>Coccolithus</taxon>
    </lineage>
</organism>
<dbReference type="InterPro" id="IPR027417">
    <property type="entry name" value="P-loop_NTPase"/>
</dbReference>
<comment type="similarity">
    <text evidence="1">Belongs to the TRAFAC class TrmE-Era-EngA-EngB-Septin-like GTPase superfamily. Septin GTPase family.</text>
</comment>
<dbReference type="GO" id="GO:0005525">
    <property type="term" value="F:GTP binding"/>
    <property type="evidence" value="ECO:0007669"/>
    <property type="project" value="UniProtKB-KW"/>
</dbReference>
<dbReference type="AlphaFoldDB" id="A0A7S0KYJ2"/>
<feature type="domain" description="Septin-type G" evidence="2">
    <location>
        <begin position="36"/>
        <end position="312"/>
    </location>
</feature>
<dbReference type="Pfam" id="PF00735">
    <property type="entry name" value="Septin"/>
    <property type="match status" value="1"/>
</dbReference>